<gene>
    <name evidence="1" type="ORF">BKA59DRAFT_532859</name>
</gene>
<keyword evidence="2" id="KW-1185">Reference proteome</keyword>
<sequence length="431" mass="50676">MRTFPIAWTPALFLPTPSSVYQAKPHRTPQPTADIMVTTSPFEKLPLELTTMIFNDFESPRDIEAVICADSCMLHHFVANRLHLVRRFQDILKDGFIGTNISIALKACRLRHVERTFRDLDRVQISRRVESALKSPQDLREGRRPVWQLSLETISQLLELLSESDMFVDDYALEVWDYFQGVADIDGNHEISWISHDPTPRVPLLLPRSEDFRIQSAYLLFDAFRHTLWFDISLLRNTQVNQVSVFNNSKARWEDSDWGTRAFQAVYRFIFQRYKRLMYRACSTQQFRSGLQRDVYENFHWVAHLSSQRHSIHLCLLGNDEACLKQYMSLVRQSRYDTGLSIRSAIVGNGLEHSLVSNDVEESSRLHCLDRDYLRDLRMSGRYFWDEERLQKLVHDWREFDEAEHRKDRARMKAFAFGTSQSRFGITRPAM</sequence>
<organism evidence="1 2">
    <name type="scientific">Fusarium tricinctum</name>
    <dbReference type="NCBI Taxonomy" id="61284"/>
    <lineage>
        <taxon>Eukaryota</taxon>
        <taxon>Fungi</taxon>
        <taxon>Dikarya</taxon>
        <taxon>Ascomycota</taxon>
        <taxon>Pezizomycotina</taxon>
        <taxon>Sordariomycetes</taxon>
        <taxon>Hypocreomycetidae</taxon>
        <taxon>Hypocreales</taxon>
        <taxon>Nectriaceae</taxon>
        <taxon>Fusarium</taxon>
        <taxon>Fusarium tricinctum species complex</taxon>
    </lineage>
</organism>
<evidence type="ECO:0000313" key="2">
    <source>
        <dbReference type="Proteomes" id="UP000813427"/>
    </source>
</evidence>
<protein>
    <submittedName>
        <fullName evidence="1">Uncharacterized protein</fullName>
    </submittedName>
</protein>
<evidence type="ECO:0000313" key="1">
    <source>
        <dbReference type="EMBL" id="KAH7235465.1"/>
    </source>
</evidence>
<dbReference type="EMBL" id="JAGPXF010000007">
    <property type="protein sequence ID" value="KAH7235465.1"/>
    <property type="molecule type" value="Genomic_DNA"/>
</dbReference>
<name>A0A8K0W755_9HYPO</name>
<accession>A0A8K0W755</accession>
<reference evidence="1" key="1">
    <citation type="journal article" date="2021" name="Nat. Commun.">
        <title>Genetic determinants of endophytism in the Arabidopsis root mycobiome.</title>
        <authorList>
            <person name="Mesny F."/>
            <person name="Miyauchi S."/>
            <person name="Thiergart T."/>
            <person name="Pickel B."/>
            <person name="Atanasova L."/>
            <person name="Karlsson M."/>
            <person name="Huettel B."/>
            <person name="Barry K.W."/>
            <person name="Haridas S."/>
            <person name="Chen C."/>
            <person name="Bauer D."/>
            <person name="Andreopoulos W."/>
            <person name="Pangilinan J."/>
            <person name="LaButti K."/>
            <person name="Riley R."/>
            <person name="Lipzen A."/>
            <person name="Clum A."/>
            <person name="Drula E."/>
            <person name="Henrissat B."/>
            <person name="Kohler A."/>
            <person name="Grigoriev I.V."/>
            <person name="Martin F.M."/>
            <person name="Hacquard S."/>
        </authorList>
    </citation>
    <scope>NUCLEOTIDE SEQUENCE</scope>
    <source>
        <strain evidence="1">MPI-SDFR-AT-0068</strain>
    </source>
</reference>
<proteinExistence type="predicted"/>
<dbReference type="OrthoDB" id="5074856at2759"/>
<dbReference type="Proteomes" id="UP000813427">
    <property type="component" value="Unassembled WGS sequence"/>
</dbReference>
<comment type="caution">
    <text evidence="1">The sequence shown here is derived from an EMBL/GenBank/DDBJ whole genome shotgun (WGS) entry which is preliminary data.</text>
</comment>
<dbReference type="AlphaFoldDB" id="A0A8K0W755"/>